<evidence type="ECO:0000313" key="14">
    <source>
        <dbReference type="EMBL" id="QIB65457.1"/>
    </source>
</evidence>
<protein>
    <submittedName>
        <fullName evidence="14">TonB-dependent receptor</fullName>
    </submittedName>
</protein>
<dbReference type="PANTHER" id="PTHR30069">
    <property type="entry name" value="TONB-DEPENDENT OUTER MEMBRANE RECEPTOR"/>
    <property type="match status" value="1"/>
</dbReference>
<comment type="similarity">
    <text evidence="8 9">Belongs to the TonB-dependent receptor family.</text>
</comment>
<dbReference type="InterPro" id="IPR037066">
    <property type="entry name" value="Plug_dom_sf"/>
</dbReference>
<sequence length="701" mass="76246">MKRLMPLALAVASVNAAAQALPIEHVLVSAPLQKQEAETALPVTILSGADLRQQAGATIGKTLGDTPGIANASFGPGVGQPVIRGQQGPRVTVLQNGLRSADAASVSADHAVSVEALLADSIEVLRGPATLLYGAGAIGGVVNVIDNRIPRQRLDGATGGAEYRHDAASDMDTAILRADAGSGDLVFHVDGLYRDWNNLEIPGLAARAHDDHDEHEDDDHEDEDDHAGEEESTDGFIGNTGGRTRNLTLGSSYHFDRGFVGLAVSRLESEYGIPAGAHEHHDEDEHEDEHEEEEHDDEAEEGGIRIDLKQTRYDMALELARPLPGFDQLRGALSYTDYEHAEIEGSGETGTLYSNETWETRLELVHAELAGFNGAIGLQARRGEFSALGEEAFIPRTDSRDVGLFVVEDYRRGDWIFEAGLRLDRDERDPDANSTGDESFTSVSVSGSALWNFNPAWQARLSLARAERAPAIEELFSNVDANGPEDWIAHAATGAIELGAPGLDTEVSRNMDLALHWHDANHSLEVTLFYNDFVDYITLMNTGLEMDEQPVLAYAQEDAKFYGVELSSEFQLATVAGGELRLGLFGDIIRGELDSGEDVPRLPPRRLGGRLSWSDESLELWTRVVDAGAQTRPGLNEESTRGYTRWDLGADYRLGVGDSELVLFLAMHNLSDEEIRLSTSFLRDVAPEAGRSVEAGLRYMF</sequence>
<evidence type="ECO:0000256" key="5">
    <source>
        <dbReference type="ARBA" id="ARBA00023077"/>
    </source>
</evidence>
<keyword evidence="5 9" id="KW-0798">TonB box</keyword>
<evidence type="ECO:0000256" key="8">
    <source>
        <dbReference type="PROSITE-ProRule" id="PRU01360"/>
    </source>
</evidence>
<feature type="domain" description="TonB-dependent receptor plug" evidence="13">
    <location>
        <begin position="37"/>
        <end position="141"/>
    </location>
</feature>
<evidence type="ECO:0000313" key="15">
    <source>
        <dbReference type="Proteomes" id="UP000477680"/>
    </source>
</evidence>
<keyword evidence="6 8" id="KW-0472">Membrane</keyword>
<feature type="region of interest" description="Disordered" evidence="10">
    <location>
        <begin position="278"/>
        <end position="302"/>
    </location>
</feature>
<dbReference type="Pfam" id="PF00593">
    <property type="entry name" value="TonB_dep_Rec_b-barrel"/>
    <property type="match status" value="1"/>
</dbReference>
<reference evidence="14 15" key="1">
    <citation type="submission" date="2020-02" db="EMBL/GenBank/DDBJ databases">
        <title>Genome sequencing for Kineobactrum sp. M2.</title>
        <authorList>
            <person name="Park S.-J."/>
        </authorList>
    </citation>
    <scope>NUCLEOTIDE SEQUENCE [LARGE SCALE GENOMIC DNA]</scope>
    <source>
        <strain evidence="14 15">M2</strain>
    </source>
</reference>
<evidence type="ECO:0000256" key="9">
    <source>
        <dbReference type="RuleBase" id="RU003357"/>
    </source>
</evidence>
<keyword evidence="2 8" id="KW-0813">Transport</keyword>
<evidence type="ECO:0000256" key="4">
    <source>
        <dbReference type="ARBA" id="ARBA00022692"/>
    </source>
</evidence>
<evidence type="ECO:0000256" key="3">
    <source>
        <dbReference type="ARBA" id="ARBA00022452"/>
    </source>
</evidence>
<evidence type="ECO:0000256" key="1">
    <source>
        <dbReference type="ARBA" id="ARBA00004571"/>
    </source>
</evidence>
<feature type="compositionally biased region" description="Acidic residues" evidence="10">
    <location>
        <begin position="213"/>
        <end position="233"/>
    </location>
</feature>
<dbReference type="EMBL" id="CP048711">
    <property type="protein sequence ID" value="QIB65457.1"/>
    <property type="molecule type" value="Genomic_DNA"/>
</dbReference>
<feature type="domain" description="TonB-dependent receptor-like beta-barrel" evidence="12">
    <location>
        <begin position="310"/>
        <end position="670"/>
    </location>
</feature>
<dbReference type="PANTHER" id="PTHR30069:SF40">
    <property type="entry name" value="TONB-DEPENDENT RECEPTOR NMB0964-RELATED"/>
    <property type="match status" value="1"/>
</dbReference>
<proteinExistence type="inferred from homology"/>
<dbReference type="InterPro" id="IPR012910">
    <property type="entry name" value="Plug_dom"/>
</dbReference>
<dbReference type="PROSITE" id="PS52016">
    <property type="entry name" value="TONB_DEPENDENT_REC_3"/>
    <property type="match status" value="1"/>
</dbReference>
<evidence type="ECO:0000259" key="12">
    <source>
        <dbReference type="Pfam" id="PF00593"/>
    </source>
</evidence>
<keyword evidence="3 8" id="KW-1134">Transmembrane beta strand</keyword>
<comment type="subcellular location">
    <subcellularLocation>
        <location evidence="1 8">Cell outer membrane</location>
        <topology evidence="1 8">Multi-pass membrane protein</topology>
    </subcellularLocation>
</comment>
<name>A0A6C0U3A5_9GAMM</name>
<accession>A0A6C0U3A5</accession>
<feature type="signal peptide" evidence="11">
    <location>
        <begin position="1"/>
        <end position="18"/>
    </location>
</feature>
<dbReference type="AlphaFoldDB" id="A0A6C0U3A5"/>
<dbReference type="GO" id="GO:0044718">
    <property type="term" value="P:siderophore transmembrane transport"/>
    <property type="evidence" value="ECO:0007669"/>
    <property type="project" value="TreeGrafter"/>
</dbReference>
<evidence type="ECO:0000256" key="11">
    <source>
        <dbReference type="SAM" id="SignalP"/>
    </source>
</evidence>
<evidence type="ECO:0000259" key="13">
    <source>
        <dbReference type="Pfam" id="PF07715"/>
    </source>
</evidence>
<feature type="chain" id="PRO_5025588568" evidence="11">
    <location>
        <begin position="19"/>
        <end position="701"/>
    </location>
</feature>
<gene>
    <name evidence="14" type="ORF">G3T16_08630</name>
</gene>
<evidence type="ECO:0000256" key="2">
    <source>
        <dbReference type="ARBA" id="ARBA00022448"/>
    </source>
</evidence>
<evidence type="ECO:0000256" key="10">
    <source>
        <dbReference type="SAM" id="MobiDB-lite"/>
    </source>
</evidence>
<keyword evidence="7 8" id="KW-0998">Cell outer membrane</keyword>
<dbReference type="KEGG" id="kim:G3T16_08630"/>
<dbReference type="Pfam" id="PF07715">
    <property type="entry name" value="Plug"/>
    <property type="match status" value="1"/>
</dbReference>
<evidence type="ECO:0000256" key="7">
    <source>
        <dbReference type="ARBA" id="ARBA00023237"/>
    </source>
</evidence>
<dbReference type="Gene3D" id="2.40.170.20">
    <property type="entry name" value="TonB-dependent receptor, beta-barrel domain"/>
    <property type="match status" value="1"/>
</dbReference>
<keyword evidence="4 8" id="KW-0812">Transmembrane</keyword>
<dbReference type="RefSeq" id="WP_163494696.1">
    <property type="nucleotide sequence ID" value="NZ_CP048711.1"/>
</dbReference>
<feature type="compositionally biased region" description="Acidic residues" evidence="10">
    <location>
        <begin position="284"/>
        <end position="301"/>
    </location>
</feature>
<dbReference type="SUPFAM" id="SSF56935">
    <property type="entry name" value="Porins"/>
    <property type="match status" value="1"/>
</dbReference>
<dbReference type="Proteomes" id="UP000477680">
    <property type="component" value="Chromosome"/>
</dbReference>
<feature type="region of interest" description="Disordered" evidence="10">
    <location>
        <begin position="208"/>
        <end position="243"/>
    </location>
</feature>
<keyword evidence="15" id="KW-1185">Reference proteome</keyword>
<dbReference type="GO" id="GO:0015344">
    <property type="term" value="F:siderophore uptake transmembrane transporter activity"/>
    <property type="evidence" value="ECO:0007669"/>
    <property type="project" value="TreeGrafter"/>
</dbReference>
<dbReference type="InterPro" id="IPR039426">
    <property type="entry name" value="TonB-dep_rcpt-like"/>
</dbReference>
<dbReference type="GO" id="GO:0009279">
    <property type="term" value="C:cell outer membrane"/>
    <property type="evidence" value="ECO:0007669"/>
    <property type="project" value="UniProtKB-SubCell"/>
</dbReference>
<keyword evidence="11" id="KW-0732">Signal</keyword>
<dbReference type="Gene3D" id="2.170.130.10">
    <property type="entry name" value="TonB-dependent receptor, plug domain"/>
    <property type="match status" value="1"/>
</dbReference>
<dbReference type="InterPro" id="IPR036942">
    <property type="entry name" value="Beta-barrel_TonB_sf"/>
</dbReference>
<organism evidence="14 15">
    <name type="scientific">Kineobactrum salinum</name>
    <dbReference type="NCBI Taxonomy" id="2708301"/>
    <lineage>
        <taxon>Bacteria</taxon>
        <taxon>Pseudomonadati</taxon>
        <taxon>Pseudomonadota</taxon>
        <taxon>Gammaproteobacteria</taxon>
        <taxon>Cellvibrionales</taxon>
        <taxon>Halieaceae</taxon>
        <taxon>Kineobactrum</taxon>
    </lineage>
</organism>
<evidence type="ECO:0000256" key="6">
    <source>
        <dbReference type="ARBA" id="ARBA00023136"/>
    </source>
</evidence>
<keyword evidence="14" id="KW-0675">Receptor</keyword>
<dbReference type="InterPro" id="IPR000531">
    <property type="entry name" value="Beta-barrel_TonB"/>
</dbReference>